<keyword evidence="1" id="KW-1133">Transmembrane helix</keyword>
<proteinExistence type="predicted"/>
<dbReference type="AlphaFoldDB" id="A0A8H4R2X9"/>
<keyword evidence="1" id="KW-0812">Transmembrane</keyword>
<dbReference type="Proteomes" id="UP000521872">
    <property type="component" value="Unassembled WGS sequence"/>
</dbReference>
<sequence>MLHAARDTSRYPSFMVLDGPANCKSMGIERESNHLRAIIRGIKGKKTIDLSDLSDDILQNIYRYHVASGERGVHLARFVHKRLAAIGLPFVLRTMSVSSPEAWNRLISDGGSPVYKLELSRLVRYFEVAFIPRDGLRLQIEDHVLLFFPELDTLRFKFTLGVPIYLGINLQQSLVEDFLSRAMEWAPNNSLALFLSQLRPKKFEWLPPDSRSLHVLTLCPMLRAMFSSWSSLSLVYLSGILLLDQPNLTTWTFALLAERVHVRGRLAEIDAFILDGLRRMADSRKCSLLAFEESSRGGENLVGRVDKGVPVLTYGNTLVTLINWTPSQRKAFKVAFNHLELSPSFPTPGQKPVTIHTLLEDCLLKYFISPPFQGFVMWLTVLPLFILLFAHHNYQHTFIDGTLSDRDHPFNDHLHLPWYPERSFMVHPT</sequence>
<gene>
    <name evidence="2" type="ORF">D9613_000873</name>
</gene>
<evidence type="ECO:0000256" key="1">
    <source>
        <dbReference type="SAM" id="Phobius"/>
    </source>
</evidence>
<comment type="caution">
    <text evidence="2">The sequence shown here is derived from an EMBL/GenBank/DDBJ whole genome shotgun (WGS) entry which is preliminary data.</text>
</comment>
<evidence type="ECO:0000313" key="2">
    <source>
        <dbReference type="EMBL" id="KAF4620827.1"/>
    </source>
</evidence>
<protein>
    <submittedName>
        <fullName evidence="2">Uncharacterized protein</fullName>
    </submittedName>
</protein>
<dbReference type="EMBL" id="JAACJL010000015">
    <property type="protein sequence ID" value="KAF4620827.1"/>
    <property type="molecule type" value="Genomic_DNA"/>
</dbReference>
<organism evidence="2 3">
    <name type="scientific">Agrocybe pediades</name>
    <dbReference type="NCBI Taxonomy" id="84607"/>
    <lineage>
        <taxon>Eukaryota</taxon>
        <taxon>Fungi</taxon>
        <taxon>Dikarya</taxon>
        <taxon>Basidiomycota</taxon>
        <taxon>Agaricomycotina</taxon>
        <taxon>Agaricomycetes</taxon>
        <taxon>Agaricomycetidae</taxon>
        <taxon>Agaricales</taxon>
        <taxon>Agaricineae</taxon>
        <taxon>Strophariaceae</taxon>
        <taxon>Agrocybe</taxon>
    </lineage>
</organism>
<keyword evidence="3" id="KW-1185">Reference proteome</keyword>
<reference evidence="2 3" key="1">
    <citation type="submission" date="2019-12" db="EMBL/GenBank/DDBJ databases">
        <authorList>
            <person name="Floudas D."/>
            <person name="Bentzer J."/>
            <person name="Ahren D."/>
            <person name="Johansson T."/>
            <person name="Persson P."/>
            <person name="Tunlid A."/>
        </authorList>
    </citation>
    <scope>NUCLEOTIDE SEQUENCE [LARGE SCALE GENOMIC DNA]</scope>
    <source>
        <strain evidence="2 3">CBS 102.39</strain>
    </source>
</reference>
<name>A0A8H4R2X9_9AGAR</name>
<accession>A0A8H4R2X9</accession>
<keyword evidence="1" id="KW-0472">Membrane</keyword>
<evidence type="ECO:0000313" key="3">
    <source>
        <dbReference type="Proteomes" id="UP000521872"/>
    </source>
</evidence>
<feature type="transmembrane region" description="Helical" evidence="1">
    <location>
        <begin position="372"/>
        <end position="390"/>
    </location>
</feature>